<dbReference type="AlphaFoldDB" id="A0A0D0L5T0"/>
<organism evidence="1 2">
    <name type="scientific">Pseudomonas fulva</name>
    <dbReference type="NCBI Taxonomy" id="47880"/>
    <lineage>
        <taxon>Bacteria</taxon>
        <taxon>Pseudomonadati</taxon>
        <taxon>Pseudomonadota</taxon>
        <taxon>Gammaproteobacteria</taxon>
        <taxon>Pseudomonadales</taxon>
        <taxon>Pseudomonadaceae</taxon>
        <taxon>Pseudomonas</taxon>
    </lineage>
</organism>
<accession>A0A0D0L5T0</accession>
<proteinExistence type="predicted"/>
<dbReference type="RefSeq" id="WP_042552000.1">
    <property type="nucleotide sequence ID" value="NZ_JXQW01000002.1"/>
</dbReference>
<protein>
    <submittedName>
        <fullName evidence="1">Uncharacterized protein</fullName>
    </submittedName>
</protein>
<name>A0A0D0L5T0_9PSED</name>
<dbReference type="OrthoDB" id="9837363at2"/>
<reference evidence="1 2" key="1">
    <citation type="submission" date="2014-12" db="EMBL/GenBank/DDBJ databases">
        <title>16Stimator: statistical estimation of ribosomal gene copy numbers from draft genome assemblies.</title>
        <authorList>
            <person name="Perisin M.A."/>
            <person name="Vetter M."/>
            <person name="Gilbert J.A."/>
            <person name="Bergelson J."/>
        </authorList>
    </citation>
    <scope>NUCLEOTIDE SEQUENCE [LARGE SCALE GENOMIC DNA]</scope>
    <source>
        <strain evidence="1 2">MEJ086</strain>
    </source>
</reference>
<evidence type="ECO:0000313" key="2">
    <source>
        <dbReference type="Proteomes" id="UP000032068"/>
    </source>
</evidence>
<dbReference type="Proteomes" id="UP000032068">
    <property type="component" value="Unassembled WGS sequence"/>
</dbReference>
<sequence length="147" mass="15577">MSNVVTPLLKAATWQEQANEHGLLLSPLSVSVSPAQAPLLAYAIDQGETVAYVSASEVDVAQRADFHQSALAALRQRLSQLDWVPVAEHEHTLILAGDFNAAEGLLLPERLQEAQALLGATALLACTPKRGVLLVGAYETDNKAGVV</sequence>
<dbReference type="EMBL" id="JXQW01000002">
    <property type="protein sequence ID" value="KIQ06395.1"/>
    <property type="molecule type" value="Genomic_DNA"/>
</dbReference>
<comment type="caution">
    <text evidence="1">The sequence shown here is derived from an EMBL/GenBank/DDBJ whole genome shotgun (WGS) entry which is preliminary data.</text>
</comment>
<evidence type="ECO:0000313" key="1">
    <source>
        <dbReference type="EMBL" id="KIQ06395.1"/>
    </source>
</evidence>
<gene>
    <name evidence="1" type="ORF">RU08_01410</name>
</gene>